<keyword evidence="2" id="KW-0472">Membrane</keyword>
<evidence type="ECO:0000256" key="1">
    <source>
        <dbReference type="SAM" id="MobiDB-lite"/>
    </source>
</evidence>
<feature type="region of interest" description="Disordered" evidence="1">
    <location>
        <begin position="1"/>
        <end position="20"/>
    </location>
</feature>
<organism evidence="3 4">
    <name type="scientific">Plasmodium yoelii 17X</name>
    <dbReference type="NCBI Taxonomy" id="1323249"/>
    <lineage>
        <taxon>Eukaryota</taxon>
        <taxon>Sar</taxon>
        <taxon>Alveolata</taxon>
        <taxon>Apicomplexa</taxon>
        <taxon>Aconoidasida</taxon>
        <taxon>Haemosporida</taxon>
        <taxon>Plasmodiidae</taxon>
        <taxon>Plasmodium</taxon>
        <taxon>Plasmodium (Vinckeia)</taxon>
    </lineage>
</organism>
<keyword evidence="2" id="KW-0812">Transmembrane</keyword>
<accession>V7PHU3</accession>
<dbReference type="Proteomes" id="UP000018538">
    <property type="component" value="Unassembled WGS sequence"/>
</dbReference>
<evidence type="ECO:0000313" key="3">
    <source>
        <dbReference type="EMBL" id="ETB59091.1"/>
    </source>
</evidence>
<feature type="transmembrane region" description="Helical" evidence="2">
    <location>
        <begin position="188"/>
        <end position="212"/>
    </location>
</feature>
<evidence type="ECO:0000256" key="2">
    <source>
        <dbReference type="SAM" id="Phobius"/>
    </source>
</evidence>
<dbReference type="EMBL" id="KI635767">
    <property type="protein sequence ID" value="ETB59091.1"/>
    <property type="molecule type" value="Genomic_DNA"/>
</dbReference>
<protein>
    <submittedName>
        <fullName evidence="3">Uncharacterized protein</fullName>
    </submittedName>
</protein>
<dbReference type="AlphaFoldDB" id="V7PHU3"/>
<feature type="compositionally biased region" description="Basic and acidic residues" evidence="1">
    <location>
        <begin position="1"/>
        <end position="19"/>
    </location>
</feature>
<gene>
    <name evidence="3" type="ORF">YYC_03367</name>
</gene>
<keyword evidence="2" id="KW-1133">Transmembrane helix</keyword>
<sequence>MEKKKSEQKKYEQKKDGKQKFSQNITSQTKGYYSIFFKSIINLIYEHSLHIYRMFKKYDIAENSMSFYNNNERNNINFNNMNNINFNNINNCSIGKYNNMIKCVKKNIFENNQFSYTTRNSILNNLVITDNEINNYKFDFKKSFPLFYKIYRDIYIFFKIMKKNNFTLFYVLKNYSYLSKKIIKKNIYFLKFIFSHYFILFLCEHKYVFYLLKKIYKMLKYVFFKK</sequence>
<evidence type="ECO:0000313" key="4">
    <source>
        <dbReference type="Proteomes" id="UP000018538"/>
    </source>
</evidence>
<keyword evidence="4" id="KW-1185">Reference proteome</keyword>
<reference evidence="3 4" key="1">
    <citation type="submission" date="2013-11" db="EMBL/GenBank/DDBJ databases">
        <title>The Genome Sequence of Plasmodium yoelii 17X.</title>
        <authorList>
            <consortium name="The Broad Institute Genomics Platform"/>
            <consortium name="The Broad Institute Genome Sequencing Center for Infectious Disease"/>
            <person name="Neafsey D."/>
            <person name="Adams J."/>
            <person name="Walker B."/>
            <person name="Young S.K."/>
            <person name="Zeng Q."/>
            <person name="Gargeya S."/>
            <person name="Fitzgerald M."/>
            <person name="Haas B."/>
            <person name="Abouelleil A."/>
            <person name="Alvarado L."/>
            <person name="Chapman S.B."/>
            <person name="Gainer-Dewar J."/>
            <person name="Goldberg J."/>
            <person name="Griggs A."/>
            <person name="Gujja S."/>
            <person name="Hansen M."/>
            <person name="Howarth C."/>
            <person name="Imamovic A."/>
            <person name="Ireland A."/>
            <person name="Larimer J."/>
            <person name="McCowan C."/>
            <person name="Murphy C."/>
            <person name="Pearson M."/>
            <person name="Poon T.W."/>
            <person name="Priest M."/>
            <person name="Roberts A."/>
            <person name="Saif S."/>
            <person name="Shea T."/>
            <person name="Sykes S."/>
            <person name="Wortman J."/>
            <person name="Nusbaum C."/>
            <person name="Birren B."/>
        </authorList>
    </citation>
    <scope>NUCLEOTIDE SEQUENCE [LARGE SCALE GENOMIC DNA]</scope>
    <source>
        <strain evidence="3 4">17X</strain>
    </source>
</reference>
<name>V7PHU3_PLAYE</name>
<proteinExistence type="predicted"/>